<comment type="caution">
    <text evidence="1">The sequence shown here is derived from an EMBL/GenBank/DDBJ whole genome shotgun (WGS) entry which is preliminary data.</text>
</comment>
<evidence type="ECO:0000313" key="1">
    <source>
        <dbReference type="EMBL" id="KAG7497658.1"/>
    </source>
</evidence>
<accession>A0AAV6QXS3</accession>
<dbReference type="AlphaFoldDB" id="A0AAV6QXS3"/>
<gene>
    <name evidence="1" type="ORF">JOB18_041425</name>
</gene>
<dbReference type="Proteomes" id="UP000693946">
    <property type="component" value="Linkage Group LG3"/>
</dbReference>
<organism evidence="1 2">
    <name type="scientific">Solea senegalensis</name>
    <name type="common">Senegalese sole</name>
    <dbReference type="NCBI Taxonomy" id="28829"/>
    <lineage>
        <taxon>Eukaryota</taxon>
        <taxon>Metazoa</taxon>
        <taxon>Chordata</taxon>
        <taxon>Craniata</taxon>
        <taxon>Vertebrata</taxon>
        <taxon>Euteleostomi</taxon>
        <taxon>Actinopterygii</taxon>
        <taxon>Neopterygii</taxon>
        <taxon>Teleostei</taxon>
        <taxon>Neoteleostei</taxon>
        <taxon>Acanthomorphata</taxon>
        <taxon>Carangaria</taxon>
        <taxon>Pleuronectiformes</taxon>
        <taxon>Pleuronectoidei</taxon>
        <taxon>Soleidae</taxon>
        <taxon>Solea</taxon>
    </lineage>
</organism>
<evidence type="ECO:0000313" key="2">
    <source>
        <dbReference type="Proteomes" id="UP000693946"/>
    </source>
</evidence>
<sequence length="88" mass="9475">MKSRDIDSLIDELFTDESRAVDIVLKLFIDIPPLVRVSDDVELRMTSLPASSPVLVSVSCCGPAPPGCSEGEADCGRYPQPSTVIHSE</sequence>
<name>A0AAV6QXS3_SOLSE</name>
<proteinExistence type="predicted"/>
<protein>
    <submittedName>
        <fullName evidence="1">Uncharacterized protein</fullName>
    </submittedName>
</protein>
<reference evidence="1 2" key="1">
    <citation type="journal article" date="2021" name="Sci. Rep.">
        <title>Chromosome anchoring in Senegalese sole (Solea senegalensis) reveals sex-associated markers and genome rearrangements in flatfish.</title>
        <authorList>
            <person name="Guerrero-Cozar I."/>
            <person name="Gomez-Garrido J."/>
            <person name="Berbel C."/>
            <person name="Martinez-Blanch J.F."/>
            <person name="Alioto T."/>
            <person name="Claros M.G."/>
            <person name="Gagnaire P.A."/>
            <person name="Manchado M."/>
        </authorList>
    </citation>
    <scope>NUCLEOTIDE SEQUENCE [LARGE SCALE GENOMIC DNA]</scope>
    <source>
        <strain evidence="1">Sse05_10M</strain>
    </source>
</reference>
<dbReference type="EMBL" id="JAGKHQ010000015">
    <property type="protein sequence ID" value="KAG7497658.1"/>
    <property type="molecule type" value="Genomic_DNA"/>
</dbReference>
<keyword evidence="2" id="KW-1185">Reference proteome</keyword>